<dbReference type="Gene3D" id="1.10.600.10">
    <property type="entry name" value="Farnesyl Diphosphate Synthase"/>
    <property type="match status" value="1"/>
</dbReference>
<dbReference type="Pfam" id="PF00494">
    <property type="entry name" value="SQS_PSY"/>
    <property type="match status" value="1"/>
</dbReference>
<dbReference type="Proteomes" id="UP000193827">
    <property type="component" value="Unassembled WGS sequence"/>
</dbReference>
<sequence length="257" mass="28375">MLSDDLNACADLVRRADPDRFLAAMAAPVAARRVLFPIYAFNVEVARAPWVTAEPMIAEMRLQWWRDALDEIGSGKVVRRHEVVTPLADVLEAQGTELLDQLVAARRWDIYREPFEDTAQFRDYLDRTAANLMLAAARPLGEVDAGVIRDAGFAHGLANWFRAIPALERAGRVPLTDGRPQAIVALAEEGLDRLARARRERATISRLAGAALLPLWQSGALLRQALQDPSRVADGVLGLSPIRSRTGLLLRATTGRW</sequence>
<accession>A0A1Y5R6Y8</accession>
<dbReference type="InterPro" id="IPR008949">
    <property type="entry name" value="Isoprenoid_synthase_dom_sf"/>
</dbReference>
<proteinExistence type="predicted"/>
<evidence type="ECO:0000313" key="2">
    <source>
        <dbReference type="Proteomes" id="UP000193827"/>
    </source>
</evidence>
<gene>
    <name evidence="1" type="ORF">PEL8287_00076</name>
</gene>
<evidence type="ECO:0000313" key="1">
    <source>
        <dbReference type="EMBL" id="SLN09669.1"/>
    </source>
</evidence>
<dbReference type="EMBL" id="FWFL01000001">
    <property type="protein sequence ID" value="SLN09669.1"/>
    <property type="molecule type" value="Genomic_DNA"/>
</dbReference>
<reference evidence="1 2" key="1">
    <citation type="submission" date="2017-03" db="EMBL/GenBank/DDBJ databases">
        <authorList>
            <person name="Afonso C.L."/>
            <person name="Miller P.J."/>
            <person name="Scott M.A."/>
            <person name="Spackman E."/>
            <person name="Goraichik I."/>
            <person name="Dimitrov K.M."/>
            <person name="Suarez D.L."/>
            <person name="Swayne D.E."/>
        </authorList>
    </citation>
    <scope>NUCLEOTIDE SEQUENCE [LARGE SCALE GENOMIC DNA]</scope>
    <source>
        <strain evidence="1 2">CECT 8287</strain>
    </source>
</reference>
<keyword evidence="2" id="KW-1185">Reference proteome</keyword>
<protein>
    <submittedName>
        <fullName evidence="1">Squalene/phytoene synthase</fullName>
    </submittedName>
</protein>
<name>A0A1Y5R6Y8_9RHOB</name>
<dbReference type="InterPro" id="IPR002060">
    <property type="entry name" value="Squ/phyt_synthse"/>
</dbReference>
<dbReference type="AlphaFoldDB" id="A0A1Y5R6Y8"/>
<organism evidence="1 2">
    <name type="scientific">Roseovarius litorisediminis</name>
    <dbReference type="NCBI Taxonomy" id="1312363"/>
    <lineage>
        <taxon>Bacteria</taxon>
        <taxon>Pseudomonadati</taxon>
        <taxon>Pseudomonadota</taxon>
        <taxon>Alphaproteobacteria</taxon>
        <taxon>Rhodobacterales</taxon>
        <taxon>Roseobacteraceae</taxon>
        <taxon>Roseovarius</taxon>
    </lineage>
</organism>
<dbReference type="SUPFAM" id="SSF48576">
    <property type="entry name" value="Terpenoid synthases"/>
    <property type="match status" value="1"/>
</dbReference>
<dbReference type="RefSeq" id="WP_085890931.1">
    <property type="nucleotide sequence ID" value="NZ_FWFL01000001.1"/>
</dbReference>